<evidence type="ECO:0000313" key="2">
    <source>
        <dbReference type="EMBL" id="MFC0540452.1"/>
    </source>
</evidence>
<proteinExistence type="predicted"/>
<dbReference type="Proteomes" id="UP001589810">
    <property type="component" value="Unassembled WGS sequence"/>
</dbReference>
<evidence type="ECO:0000259" key="1">
    <source>
        <dbReference type="Pfam" id="PF06722"/>
    </source>
</evidence>
<sequence length="371" mass="38814">MRVLLSSIPQHGHLLPLLPLARALKAQGDEVAFMTGEGVAGVLKEEGIPLHAAGPMPDVLGAETIKRTGVNPFTNPTPQGIAAFFVDVRIELGAEAALAAGAAFRPDLVVRERFDYLGPLVAADRNVPMATMALGPAVPQFLLDALDNQAKAAHAARNLANPKDTWFLDPCPPSLQAEGWPHPEGWRALRPEAHRGGGTEVPANTSSRPRVLVTFGTWFNQPETLTPLLQELSTLDVDIVATLGLATDPSQYDVDPSRVHFVGFTALDALLKGVDVVLTHGGAGTMLGTLSRGIPMVVVPAGADNSFNAAQIAASGAGVTVPEGTPAKVADAVRTVVGEFRYREAAASLAKEIAAMPTPAEVAAELRSAAR</sequence>
<dbReference type="RefSeq" id="WP_273939235.1">
    <property type="nucleotide sequence ID" value="NZ_CP097263.1"/>
</dbReference>
<dbReference type="PANTHER" id="PTHR48050">
    <property type="entry name" value="STEROL 3-BETA-GLUCOSYLTRANSFERASE"/>
    <property type="match status" value="1"/>
</dbReference>
<dbReference type="InterPro" id="IPR050426">
    <property type="entry name" value="Glycosyltransferase_28"/>
</dbReference>
<keyword evidence="3" id="KW-1185">Reference proteome</keyword>
<dbReference type="InterPro" id="IPR002213">
    <property type="entry name" value="UDP_glucos_trans"/>
</dbReference>
<dbReference type="SUPFAM" id="SSF53756">
    <property type="entry name" value="UDP-Glycosyltransferase/glycogen phosphorylase"/>
    <property type="match status" value="1"/>
</dbReference>
<protein>
    <submittedName>
        <fullName evidence="2">Glycosyltransferase</fullName>
    </submittedName>
</protein>
<dbReference type="EMBL" id="JBHLUD010000001">
    <property type="protein sequence ID" value="MFC0540452.1"/>
    <property type="molecule type" value="Genomic_DNA"/>
</dbReference>
<dbReference type="Gene3D" id="3.40.50.2000">
    <property type="entry name" value="Glycogen Phosphorylase B"/>
    <property type="match status" value="2"/>
</dbReference>
<reference evidence="2 3" key="1">
    <citation type="submission" date="2024-09" db="EMBL/GenBank/DDBJ databases">
        <authorList>
            <person name="Sun Q."/>
            <person name="Mori K."/>
        </authorList>
    </citation>
    <scope>NUCLEOTIDE SEQUENCE [LARGE SCALE GENOMIC DNA]</scope>
    <source>
        <strain evidence="2 3">TBRC 1432</strain>
    </source>
</reference>
<name>A0ABV6MJY8_9PSEU</name>
<accession>A0ABV6MJY8</accession>
<dbReference type="PANTHER" id="PTHR48050:SF13">
    <property type="entry name" value="STEROL 3-BETA-GLUCOSYLTRANSFERASE UGT80A2"/>
    <property type="match status" value="1"/>
</dbReference>
<comment type="caution">
    <text evidence="2">The sequence shown here is derived from an EMBL/GenBank/DDBJ whole genome shotgun (WGS) entry which is preliminary data.</text>
</comment>
<gene>
    <name evidence="2" type="ORF">ACFFH7_03115</name>
</gene>
<dbReference type="Pfam" id="PF06722">
    <property type="entry name" value="EryCIII-like_C"/>
    <property type="match status" value="1"/>
</dbReference>
<dbReference type="CDD" id="cd03784">
    <property type="entry name" value="GT1_Gtf-like"/>
    <property type="match status" value="1"/>
</dbReference>
<organism evidence="2 3">
    <name type="scientific">Kutzneria chonburiensis</name>
    <dbReference type="NCBI Taxonomy" id="1483604"/>
    <lineage>
        <taxon>Bacteria</taxon>
        <taxon>Bacillati</taxon>
        <taxon>Actinomycetota</taxon>
        <taxon>Actinomycetes</taxon>
        <taxon>Pseudonocardiales</taxon>
        <taxon>Pseudonocardiaceae</taxon>
        <taxon>Kutzneria</taxon>
    </lineage>
</organism>
<evidence type="ECO:0000313" key="3">
    <source>
        <dbReference type="Proteomes" id="UP001589810"/>
    </source>
</evidence>
<dbReference type="InterPro" id="IPR010610">
    <property type="entry name" value="EryCIII-like_C"/>
</dbReference>
<feature type="domain" description="Erythromycin biosynthesis protein CIII-like C-terminal" evidence="1">
    <location>
        <begin position="228"/>
        <end position="366"/>
    </location>
</feature>